<evidence type="ECO:0008006" key="4">
    <source>
        <dbReference type="Google" id="ProtNLM"/>
    </source>
</evidence>
<reference evidence="2" key="1">
    <citation type="submission" date="2020-04" db="EMBL/GenBank/DDBJ databases">
        <title>Genome Assembly and Annotation of Botryosphaeria dothidea sdau 11-99, a Latent Pathogen of Apple Fruit Ring Rot in China.</title>
        <authorList>
            <person name="Yu C."/>
            <person name="Diao Y."/>
            <person name="Lu Q."/>
            <person name="Zhao J."/>
            <person name="Cui S."/>
            <person name="Peng C."/>
            <person name="He B."/>
            <person name="Liu H."/>
        </authorList>
    </citation>
    <scope>NUCLEOTIDE SEQUENCE [LARGE SCALE GENOMIC DNA]</scope>
    <source>
        <strain evidence="2">Sdau11-99</strain>
    </source>
</reference>
<dbReference type="EMBL" id="WWBZ02000073">
    <property type="protein sequence ID" value="KAF4302323.1"/>
    <property type="molecule type" value="Genomic_DNA"/>
</dbReference>
<organism evidence="2 3">
    <name type="scientific">Botryosphaeria dothidea</name>
    <dbReference type="NCBI Taxonomy" id="55169"/>
    <lineage>
        <taxon>Eukaryota</taxon>
        <taxon>Fungi</taxon>
        <taxon>Dikarya</taxon>
        <taxon>Ascomycota</taxon>
        <taxon>Pezizomycotina</taxon>
        <taxon>Dothideomycetes</taxon>
        <taxon>Dothideomycetes incertae sedis</taxon>
        <taxon>Botryosphaeriales</taxon>
        <taxon>Botryosphaeriaceae</taxon>
        <taxon>Botryosphaeria</taxon>
    </lineage>
</organism>
<feature type="region of interest" description="Disordered" evidence="1">
    <location>
        <begin position="506"/>
        <end position="527"/>
    </location>
</feature>
<gene>
    <name evidence="2" type="ORF">GTA08_BOTSDO10060</name>
</gene>
<dbReference type="Proteomes" id="UP000572817">
    <property type="component" value="Unassembled WGS sequence"/>
</dbReference>
<feature type="compositionally biased region" description="Polar residues" evidence="1">
    <location>
        <begin position="1"/>
        <end position="10"/>
    </location>
</feature>
<evidence type="ECO:0000313" key="3">
    <source>
        <dbReference type="Proteomes" id="UP000572817"/>
    </source>
</evidence>
<dbReference type="PANTHER" id="PTHR33416">
    <property type="entry name" value="NUCLEAR PORE COMPLEX PROTEIN NUP1"/>
    <property type="match status" value="1"/>
</dbReference>
<comment type="caution">
    <text evidence="2">The sequence shown here is derived from an EMBL/GenBank/DDBJ whole genome shotgun (WGS) entry which is preliminary data.</text>
</comment>
<name>A0A8H4N0A1_9PEZI</name>
<evidence type="ECO:0000313" key="2">
    <source>
        <dbReference type="EMBL" id="KAF4302323.1"/>
    </source>
</evidence>
<sequence length="570" mass="64052">MSTSASSTGYSTPSEPVSTSTSISTGSTSVSTSSSGPVTRSEPNSTPISTSTESITSLYSDDNLVQLSNRSGLFNALNSTGAINEHRYVIDGQQHCIFNGRSLDRRSLDGFRFDDRLDFDSHDWHHFNSYNRVDVFNRFYTLGERSHDGLCHHNLVDTHYGGHSHINFYCDDRLELGPYNWLYPFEQVDFYTKLDFCNWVDIHNGVHIHDGLHTHHEIFSHNGIRFYDWFFFYYGTQFHHGLFSYNWVYFRYRFCSHHWIHSYHGPDLFNDLFNRLRPDVEHNRLYSTHVQHAYWIYHNDQHIYGFRHTRFFDRRHLTDDQLQFKHGILNHPSRISHVDAQFFLECGADYDGYNIDSPGSYGRLQKRDPVVDVSFYDCVESCARLCECVAVTYSFSQRTCQRKSDLGPKVQLQNDIINARRVRPGCVSSSSSSSPSSISSSVTGSPPITTTTGSVSVSSTGSQVTVTTTQSFTSTITTTNDGGTAIITTVVTTVCSTGTFSGSTTYWTSSTPTAPPPITTSSSSSISACNTDPITSVRTIWPSGYSHSMPSTSTAIGGFVARREKAQVGA</sequence>
<feature type="compositionally biased region" description="Low complexity" evidence="1">
    <location>
        <begin position="427"/>
        <end position="460"/>
    </location>
</feature>
<proteinExistence type="predicted"/>
<dbReference type="OrthoDB" id="3943817at2759"/>
<feature type="compositionally biased region" description="Low complexity" evidence="1">
    <location>
        <begin position="11"/>
        <end position="54"/>
    </location>
</feature>
<feature type="region of interest" description="Disordered" evidence="1">
    <location>
        <begin position="1"/>
        <end position="54"/>
    </location>
</feature>
<dbReference type="PANTHER" id="PTHR33416:SF20">
    <property type="entry name" value="NUCLEAR PORE COMPLEX PROTEIN NUP1"/>
    <property type="match status" value="1"/>
</dbReference>
<dbReference type="AlphaFoldDB" id="A0A8H4N0A1"/>
<protein>
    <recommendedName>
        <fullName evidence="4">Apple domain-containing protein</fullName>
    </recommendedName>
</protein>
<evidence type="ECO:0000256" key="1">
    <source>
        <dbReference type="SAM" id="MobiDB-lite"/>
    </source>
</evidence>
<accession>A0A8H4N0A1</accession>
<keyword evidence="3" id="KW-1185">Reference proteome</keyword>
<feature type="region of interest" description="Disordered" evidence="1">
    <location>
        <begin position="423"/>
        <end position="460"/>
    </location>
</feature>